<dbReference type="PANTHER" id="PTHR30121:SF6">
    <property type="entry name" value="SLR6007 PROTEIN"/>
    <property type="match status" value="1"/>
</dbReference>
<evidence type="ECO:0000313" key="1">
    <source>
        <dbReference type="EMBL" id="MDP9728972.1"/>
    </source>
</evidence>
<dbReference type="RefSeq" id="WP_238413460.1">
    <property type="nucleotide sequence ID" value="NZ_JAURUO010000009.1"/>
</dbReference>
<dbReference type="SUPFAM" id="SSF52540">
    <property type="entry name" value="P-loop containing nucleoside triphosphate hydrolases"/>
    <property type="match status" value="1"/>
</dbReference>
<dbReference type="Pfam" id="PF12846">
    <property type="entry name" value="AAA_10"/>
    <property type="match status" value="1"/>
</dbReference>
<dbReference type="InterPro" id="IPR051162">
    <property type="entry name" value="T4SS_component"/>
</dbReference>
<accession>A0ABT9LXI2</accession>
<proteinExistence type="predicted"/>
<dbReference type="Proteomes" id="UP001229209">
    <property type="component" value="Unassembled WGS sequence"/>
</dbReference>
<dbReference type="PANTHER" id="PTHR30121">
    <property type="entry name" value="UNCHARACTERIZED PROTEIN YJGR-RELATED"/>
    <property type="match status" value="1"/>
</dbReference>
<name>A0ABT9LXI2_9BACL</name>
<dbReference type="Gene3D" id="3.40.50.300">
    <property type="entry name" value="P-loop containing nucleotide triphosphate hydrolases"/>
    <property type="match status" value="1"/>
</dbReference>
<keyword evidence="2" id="KW-1185">Reference proteome</keyword>
<dbReference type="EMBL" id="JAURUO010000009">
    <property type="protein sequence ID" value="MDP9728972.1"/>
    <property type="molecule type" value="Genomic_DNA"/>
</dbReference>
<protein>
    <submittedName>
        <fullName evidence="1">Uncharacterized protein</fullName>
    </submittedName>
</protein>
<dbReference type="InterPro" id="IPR027417">
    <property type="entry name" value="P-loop_NTPase"/>
</dbReference>
<organism evidence="1 2">
    <name type="scientific">Alicyclobacillus tolerans</name>
    <dbReference type="NCBI Taxonomy" id="90970"/>
    <lineage>
        <taxon>Bacteria</taxon>
        <taxon>Bacillati</taxon>
        <taxon>Bacillota</taxon>
        <taxon>Bacilli</taxon>
        <taxon>Bacillales</taxon>
        <taxon>Alicyclobacillaceae</taxon>
        <taxon>Alicyclobacillus</taxon>
    </lineage>
</organism>
<sequence>MRQLDIFFHNYHGQGQLYSLSRPLSKEEVLERMHRFSQHPYWQSHEELVGLQLDKVGVFEREVFLVLPLQSSWRVAWDAVLNRPDEMLSRGKGVGRHALRRMVRRRKNVSPKGGRALLSLAELISARQAEQTLFNRLTATLPGLLRATPADVEWLHRSPYYRGLLHVPSTLSNGAPAHFRVESGDVLVEPAPLSLDLADAVVREDLFRVRVEHADSQTSFQSVMAAARVPEHIQRLGDEWVYDLVEMQEFPVDVCISFRVRSPSEARDLVIRKRKVTMGQGEEYALSGEVPYEIYDALDAARGLEQKIKDGQPVVEFLPLFALGADKEGELLRRERILLEAASTRGLRLVHPPGDAYALFDAFFPGGTAHLESRWQNACDPLFLAASGVLGTARVGDPAGQWFAMNALSGKPVWVDWFRAMMEENRTGAAAFLGTLGSGKTNAIKYAVDTMLSWGAMGIVVDPKQMEYRCLVELWPKESVWWRFGLDSTLQFTPFRLGKDARECKQFAAGFLSVLLNLGSDRDSQWAQNAMYHALDVLYKGKQWDMPRYLEALRQVATDRKRAEEERRMAMLYHDTLERWGEDDQGQAMFGIDGAVRTMDEMAQLLVVSIMGLEFPEPGQSPNHWRPGQRFAVAILYLIARLGMVRLMAAPSHVKKFFVVDEAWILRSIPEGRALMNSILLMSRSMNLVLLLGLQNPDVLLPSAEGNDDIAANLGWMFVGRLESEIQVRHAVKLLGLPEDVDIGEYRTAFSRFEKGLGYLRDPYGRIGLVQVDVLDKELLERFSTTPKA</sequence>
<gene>
    <name evidence="1" type="ORF">J2S04_001923</name>
</gene>
<comment type="caution">
    <text evidence="1">The sequence shown here is derived from an EMBL/GenBank/DDBJ whole genome shotgun (WGS) entry which is preliminary data.</text>
</comment>
<evidence type="ECO:0000313" key="2">
    <source>
        <dbReference type="Proteomes" id="UP001229209"/>
    </source>
</evidence>
<reference evidence="1 2" key="1">
    <citation type="submission" date="2023-07" db="EMBL/GenBank/DDBJ databases">
        <title>Genomic Encyclopedia of Type Strains, Phase IV (KMG-IV): sequencing the most valuable type-strain genomes for metagenomic binning, comparative biology and taxonomic classification.</title>
        <authorList>
            <person name="Goeker M."/>
        </authorList>
    </citation>
    <scope>NUCLEOTIDE SEQUENCE [LARGE SCALE GENOMIC DNA]</scope>
    <source>
        <strain evidence="1 2">DSM 25924</strain>
    </source>
</reference>